<gene>
    <name evidence="2" type="ORF">HELGO_WM38581</name>
</gene>
<evidence type="ECO:0008006" key="3">
    <source>
        <dbReference type="Google" id="ProtNLM"/>
    </source>
</evidence>
<evidence type="ECO:0000313" key="2">
    <source>
        <dbReference type="EMBL" id="CAA6812175.1"/>
    </source>
</evidence>
<dbReference type="AlphaFoldDB" id="A0A6S6T6U7"/>
<dbReference type="EMBL" id="CACVAQ010000183">
    <property type="protein sequence ID" value="CAA6812175.1"/>
    <property type="molecule type" value="Genomic_DNA"/>
</dbReference>
<organism evidence="2">
    <name type="scientific">uncultured Aureispira sp</name>
    <dbReference type="NCBI Taxonomy" id="1331704"/>
    <lineage>
        <taxon>Bacteria</taxon>
        <taxon>Pseudomonadati</taxon>
        <taxon>Bacteroidota</taxon>
        <taxon>Saprospiria</taxon>
        <taxon>Saprospirales</taxon>
        <taxon>Saprospiraceae</taxon>
        <taxon>Aureispira</taxon>
        <taxon>environmental samples</taxon>
    </lineage>
</organism>
<feature type="chain" id="PRO_5027581918" description="DUF3108 domain-containing protein" evidence="1">
    <location>
        <begin position="20"/>
        <end position="348"/>
    </location>
</feature>
<protein>
    <recommendedName>
        <fullName evidence="3">DUF3108 domain-containing protein</fullName>
    </recommendedName>
</protein>
<reference evidence="2" key="1">
    <citation type="submission" date="2020-01" db="EMBL/GenBank/DDBJ databases">
        <authorList>
            <person name="Meier V. D."/>
            <person name="Meier V D."/>
        </authorList>
    </citation>
    <scope>NUCLEOTIDE SEQUENCE</scope>
    <source>
        <strain evidence="2">HLG_WM_MAG_10</strain>
    </source>
</reference>
<feature type="signal peptide" evidence="1">
    <location>
        <begin position="1"/>
        <end position="19"/>
    </location>
</feature>
<keyword evidence="1" id="KW-0732">Signal</keyword>
<name>A0A6S6T6U7_9BACT</name>
<sequence length="348" mass="40698">MTKLLYLIVLLFTASSAFAQKTDTLYHFFKGSVNKEYSITMELKQSGATLTGAYFYDKYRKSVAIEGELREGNLIVLREVSAISNQNPSIFVGTYSANWKSITGTWENILKNRRYIFNLKAIQRPIGQAIPYRFDNIRRFQEFLNYFDLEPALPFVVHEGIQQKGFRWKSGVKESSKEDYKKIIPYRLAKRYIMNQVLLRPEGSFNYYDIKSKHYKPNEMHYTALCCVYRMPTYVGVLVNFEADTGWDRYDVTFLLTYDYAGHLLDACKVGKSLDLEYNGRQLKEKMTSHFLVDSTIEMRSSRSVVEYGTGKTEEEYYKEGATKQRIYYILQPSGRFIRQEVVLKKSQ</sequence>
<accession>A0A6S6T6U7</accession>
<proteinExistence type="predicted"/>
<evidence type="ECO:0000256" key="1">
    <source>
        <dbReference type="SAM" id="SignalP"/>
    </source>
</evidence>